<keyword evidence="2" id="KW-0813">Transport</keyword>
<dbReference type="AlphaFoldDB" id="A0A1V0U2G3"/>
<evidence type="ECO:0000256" key="1">
    <source>
        <dbReference type="ARBA" id="ARBA00005417"/>
    </source>
</evidence>
<dbReference type="InterPro" id="IPR027417">
    <property type="entry name" value="P-loop_NTPase"/>
</dbReference>
<name>A0A1V0U2G3_9ACTN</name>
<dbReference type="Gene3D" id="3.40.50.300">
    <property type="entry name" value="P-loop containing nucleotide triphosphate hydrolases"/>
    <property type="match status" value="1"/>
</dbReference>
<keyword evidence="3" id="KW-0547">Nucleotide-binding</keyword>
<evidence type="ECO:0000256" key="4">
    <source>
        <dbReference type="ARBA" id="ARBA00022840"/>
    </source>
</evidence>
<evidence type="ECO:0000259" key="5">
    <source>
        <dbReference type="PROSITE" id="PS50893"/>
    </source>
</evidence>
<organism evidence="6 7">
    <name type="scientific">Streptomyces gilvosporeus</name>
    <dbReference type="NCBI Taxonomy" id="553510"/>
    <lineage>
        <taxon>Bacteria</taxon>
        <taxon>Bacillati</taxon>
        <taxon>Actinomycetota</taxon>
        <taxon>Actinomycetes</taxon>
        <taxon>Kitasatosporales</taxon>
        <taxon>Streptomycetaceae</taxon>
        <taxon>Streptomyces</taxon>
    </lineage>
</organism>
<feature type="domain" description="ABC transporter" evidence="5">
    <location>
        <begin position="2"/>
        <end position="227"/>
    </location>
</feature>
<dbReference type="InterPro" id="IPR017871">
    <property type="entry name" value="ABC_transporter-like_CS"/>
</dbReference>
<dbReference type="Proteomes" id="UP000192726">
    <property type="component" value="Chromosome"/>
</dbReference>
<dbReference type="GO" id="GO:0005524">
    <property type="term" value="F:ATP binding"/>
    <property type="evidence" value="ECO:0007669"/>
    <property type="project" value="UniProtKB-KW"/>
</dbReference>
<protein>
    <submittedName>
        <fullName evidence="6">Multidrug ABC transporter ATP-binding protein</fullName>
    </submittedName>
</protein>
<dbReference type="RefSeq" id="WP_083109399.1">
    <property type="nucleotide sequence ID" value="NZ_CP020569.1"/>
</dbReference>
<dbReference type="PANTHER" id="PTHR43335">
    <property type="entry name" value="ABC TRANSPORTER, ATP-BINDING PROTEIN"/>
    <property type="match status" value="1"/>
</dbReference>
<dbReference type="InterPro" id="IPR003439">
    <property type="entry name" value="ABC_transporter-like_ATP-bd"/>
</dbReference>
<dbReference type="PROSITE" id="PS00211">
    <property type="entry name" value="ABC_TRANSPORTER_1"/>
    <property type="match status" value="1"/>
</dbReference>
<proteinExistence type="inferred from homology"/>
<dbReference type="PANTHER" id="PTHR43335:SF4">
    <property type="entry name" value="ABC TRANSPORTER, ATP-BINDING PROTEIN"/>
    <property type="match status" value="1"/>
</dbReference>
<reference evidence="6 7" key="1">
    <citation type="submission" date="2017-04" db="EMBL/GenBank/DDBJ databases">
        <title>Complete Genome Sequence of Streptomyces gilvosporeus F607, a Capable Producer of Natamycin.</title>
        <authorList>
            <person name="Zong G."/>
            <person name="Zhong C."/>
            <person name="Fu J."/>
            <person name="Qin R."/>
            <person name="Cao G."/>
        </authorList>
    </citation>
    <scope>NUCLEOTIDE SEQUENCE [LARGE SCALE GENOMIC DNA]</scope>
    <source>
        <strain evidence="6 7">F607</strain>
    </source>
</reference>
<comment type="similarity">
    <text evidence="1">Belongs to the ABC transporter superfamily.</text>
</comment>
<evidence type="ECO:0000256" key="3">
    <source>
        <dbReference type="ARBA" id="ARBA00022741"/>
    </source>
</evidence>
<sequence length="305" mass="32369">MLEAKGLRKAYGSKVAVDDLSFTVRGGQVTGFLGPNGAGKSATMRMFLGLDHPESGSALINGRPFHRLRHPMHEVGAMLDAKAAHPGRSAYGHLLGLACSNGIGRRRVGEVLEITGLGAVARKRIGGFSLGMSQRLGIAAALLGDPQVLLFDEPVNGLDPEGVRWIRDLMTGLAAEGRTVFVSSHLMSEMELTADWLVVIGRGRLIADASVQEVTASGSRRAVKVRTPQADQLGVRIRRAGGTVTVHGADTLLVSGLDAPRISTLAFECGAELHELSEERGSLEAAFMQLTGQSLEYRTGTPDQI</sequence>
<dbReference type="GO" id="GO:0016887">
    <property type="term" value="F:ATP hydrolysis activity"/>
    <property type="evidence" value="ECO:0007669"/>
    <property type="project" value="InterPro"/>
</dbReference>
<dbReference type="STRING" id="553510.B1H19_03085"/>
<dbReference type="EMBL" id="CP020569">
    <property type="protein sequence ID" value="ARF59208.1"/>
    <property type="molecule type" value="Genomic_DNA"/>
</dbReference>
<evidence type="ECO:0000313" key="6">
    <source>
        <dbReference type="EMBL" id="ARF59208.1"/>
    </source>
</evidence>
<evidence type="ECO:0000313" key="7">
    <source>
        <dbReference type="Proteomes" id="UP000192726"/>
    </source>
</evidence>
<dbReference type="SUPFAM" id="SSF52540">
    <property type="entry name" value="P-loop containing nucleoside triphosphate hydrolases"/>
    <property type="match status" value="1"/>
</dbReference>
<dbReference type="PROSITE" id="PS50893">
    <property type="entry name" value="ABC_TRANSPORTER_2"/>
    <property type="match status" value="1"/>
</dbReference>
<gene>
    <name evidence="6" type="ORF">B1H19_03085</name>
</gene>
<keyword evidence="4 6" id="KW-0067">ATP-binding</keyword>
<dbReference type="SMART" id="SM00382">
    <property type="entry name" value="AAA"/>
    <property type="match status" value="1"/>
</dbReference>
<keyword evidence="7" id="KW-1185">Reference proteome</keyword>
<evidence type="ECO:0000256" key="2">
    <source>
        <dbReference type="ARBA" id="ARBA00022448"/>
    </source>
</evidence>
<dbReference type="OrthoDB" id="9804819at2"/>
<dbReference type="InterPro" id="IPR003593">
    <property type="entry name" value="AAA+_ATPase"/>
</dbReference>
<accession>A0A1V0U2G3</accession>
<dbReference type="Pfam" id="PF00005">
    <property type="entry name" value="ABC_tran"/>
    <property type="match status" value="1"/>
</dbReference>
<dbReference type="KEGG" id="sgv:B1H19_03085"/>